<dbReference type="Proteomes" id="UP001152523">
    <property type="component" value="Unassembled WGS sequence"/>
</dbReference>
<keyword evidence="2" id="KW-1185">Reference proteome</keyword>
<accession>A0AAV0GCA6</accession>
<dbReference type="AlphaFoldDB" id="A0AAV0GCA6"/>
<proteinExistence type="predicted"/>
<gene>
    <name evidence="1" type="ORF">CEPIT_LOCUS42345</name>
</gene>
<name>A0AAV0GCA6_9ASTE</name>
<reference evidence="1" key="1">
    <citation type="submission" date="2022-07" db="EMBL/GenBank/DDBJ databases">
        <authorList>
            <person name="Macas J."/>
            <person name="Novak P."/>
            <person name="Neumann P."/>
        </authorList>
    </citation>
    <scope>NUCLEOTIDE SEQUENCE</scope>
</reference>
<comment type="caution">
    <text evidence="1">The sequence shown here is derived from an EMBL/GenBank/DDBJ whole genome shotgun (WGS) entry which is preliminary data.</text>
</comment>
<evidence type="ECO:0000313" key="2">
    <source>
        <dbReference type="Proteomes" id="UP001152523"/>
    </source>
</evidence>
<sequence>MKSWSTIPTVVELVFTHIVRARPPPEPPPYQEEFCRKILFHYDFLFSITCFCCSPSRFGLNVWIVGVLLIDRVSIPVILGLNLPVSGLASHVALYEVTICKSTRRVHDWICKFCLDVLLYVF</sequence>
<protein>
    <submittedName>
        <fullName evidence="1">Uncharacterized protein</fullName>
    </submittedName>
</protein>
<dbReference type="EMBL" id="CAMAPF010001082">
    <property type="protein sequence ID" value="CAH9145612.1"/>
    <property type="molecule type" value="Genomic_DNA"/>
</dbReference>
<evidence type="ECO:0000313" key="1">
    <source>
        <dbReference type="EMBL" id="CAH9145612.1"/>
    </source>
</evidence>
<organism evidence="1 2">
    <name type="scientific">Cuscuta epithymum</name>
    <dbReference type="NCBI Taxonomy" id="186058"/>
    <lineage>
        <taxon>Eukaryota</taxon>
        <taxon>Viridiplantae</taxon>
        <taxon>Streptophyta</taxon>
        <taxon>Embryophyta</taxon>
        <taxon>Tracheophyta</taxon>
        <taxon>Spermatophyta</taxon>
        <taxon>Magnoliopsida</taxon>
        <taxon>eudicotyledons</taxon>
        <taxon>Gunneridae</taxon>
        <taxon>Pentapetalae</taxon>
        <taxon>asterids</taxon>
        <taxon>lamiids</taxon>
        <taxon>Solanales</taxon>
        <taxon>Convolvulaceae</taxon>
        <taxon>Cuscuteae</taxon>
        <taxon>Cuscuta</taxon>
        <taxon>Cuscuta subgen. Cuscuta</taxon>
    </lineage>
</organism>